<comment type="function">
    <text evidence="11">Catalyzes the anti-1,4-elimination of the C-3 phosphate and the C-6 proR hydrogen from 5-enolpyruvylshikimate-3-phosphate (EPSP) to yield chorismate, which is the branch point compound that serves as the starting substrate for the three terminal pathways of aromatic amino acid biosynthesis. This reaction introduces a second double bond into the aromatic ring system.</text>
</comment>
<evidence type="ECO:0000256" key="6">
    <source>
        <dbReference type="ARBA" id="ARBA00022643"/>
    </source>
</evidence>
<dbReference type="InterPro" id="IPR020541">
    <property type="entry name" value="Chorismate_synthase_CS"/>
</dbReference>
<dbReference type="Gene3D" id="3.60.150.10">
    <property type="entry name" value="Chorismate synthase AroC"/>
    <property type="match status" value="1"/>
</dbReference>
<evidence type="ECO:0000256" key="11">
    <source>
        <dbReference type="HAMAP-Rule" id="MF_00300"/>
    </source>
</evidence>
<protein>
    <recommendedName>
        <fullName evidence="3 11">Chorismate synthase</fullName>
        <shortName evidence="11">CS</shortName>
        <ecNumber evidence="3 11">4.2.3.5</ecNumber>
    </recommendedName>
    <alternativeName>
        <fullName evidence="11">5-enolpyruvylshikimate-3-phosphate phospholyase</fullName>
    </alternativeName>
</protein>
<evidence type="ECO:0000256" key="1">
    <source>
        <dbReference type="ARBA" id="ARBA00005044"/>
    </source>
</evidence>
<feature type="binding site" evidence="11">
    <location>
        <position position="334"/>
    </location>
    <ligand>
        <name>FMN</name>
        <dbReference type="ChEBI" id="CHEBI:58210"/>
    </ligand>
</feature>
<dbReference type="NCBIfam" id="NF003793">
    <property type="entry name" value="PRK05382.1"/>
    <property type="match status" value="1"/>
</dbReference>
<feature type="binding site" evidence="11">
    <location>
        <position position="45"/>
    </location>
    <ligand>
        <name>NADP(+)</name>
        <dbReference type="ChEBI" id="CHEBI:58349"/>
    </ligand>
</feature>
<feature type="binding site" evidence="11">
    <location>
        <position position="39"/>
    </location>
    <ligand>
        <name>NADP(+)</name>
        <dbReference type="ChEBI" id="CHEBI:58349"/>
    </ligand>
</feature>
<evidence type="ECO:0000256" key="8">
    <source>
        <dbReference type="ARBA" id="ARBA00022857"/>
    </source>
</evidence>
<evidence type="ECO:0000256" key="2">
    <source>
        <dbReference type="ARBA" id="ARBA00008014"/>
    </source>
</evidence>
<keyword evidence="5 11" id="KW-0285">Flavoprotein</keyword>
<keyword evidence="9 11" id="KW-0057">Aromatic amino acid biosynthesis</keyword>
<keyword evidence="7 11" id="KW-0274">FAD</keyword>
<feature type="binding site" evidence="11">
    <location>
        <begin position="308"/>
        <end position="312"/>
    </location>
    <ligand>
        <name>FMN</name>
        <dbReference type="ChEBI" id="CHEBI:58210"/>
    </ligand>
</feature>
<dbReference type="Proteomes" id="UP001164909">
    <property type="component" value="Chromosome"/>
</dbReference>
<evidence type="ECO:0000256" key="5">
    <source>
        <dbReference type="ARBA" id="ARBA00022630"/>
    </source>
</evidence>
<keyword evidence="6 11" id="KW-0288">FMN</keyword>
<dbReference type="SUPFAM" id="SSF103263">
    <property type="entry name" value="Chorismate synthase, AroC"/>
    <property type="match status" value="1"/>
</dbReference>
<reference evidence="12" key="1">
    <citation type="submission" date="2022-12" db="EMBL/GenBank/DDBJ databases">
        <authorList>
            <person name="Bing R.G."/>
            <person name="Willard D.J."/>
            <person name="Manesh M.J.H."/>
            <person name="Laemthong T."/>
            <person name="Crosby J.R."/>
            <person name="Kelly R.M."/>
        </authorList>
    </citation>
    <scope>NUCLEOTIDE SEQUENCE</scope>
    <source>
        <strain evidence="12">DSM 8990</strain>
    </source>
</reference>
<evidence type="ECO:0000313" key="12">
    <source>
        <dbReference type="EMBL" id="WAM32897.1"/>
    </source>
</evidence>
<dbReference type="PROSITE" id="PS00788">
    <property type="entry name" value="CHORISMATE_SYNTHASE_2"/>
    <property type="match status" value="1"/>
</dbReference>
<feature type="binding site" evidence="11">
    <location>
        <position position="293"/>
    </location>
    <ligand>
        <name>FMN</name>
        <dbReference type="ChEBI" id="CHEBI:58210"/>
    </ligand>
</feature>
<feature type="binding site" evidence="11">
    <location>
        <begin position="248"/>
        <end position="249"/>
    </location>
    <ligand>
        <name>FMN</name>
        <dbReference type="ChEBI" id="CHEBI:58210"/>
    </ligand>
</feature>
<evidence type="ECO:0000256" key="3">
    <source>
        <dbReference type="ARBA" id="ARBA00013036"/>
    </source>
</evidence>
<evidence type="ECO:0000313" key="13">
    <source>
        <dbReference type="Proteomes" id="UP001164909"/>
    </source>
</evidence>
<comment type="cofactor">
    <cofactor evidence="11">
        <name>FMNH2</name>
        <dbReference type="ChEBI" id="CHEBI:57618"/>
    </cofactor>
    <text evidence="11">Reduced FMN (FMNH(2)).</text>
</comment>
<dbReference type="PANTHER" id="PTHR21085:SF0">
    <property type="entry name" value="CHORISMATE SYNTHASE"/>
    <property type="match status" value="1"/>
</dbReference>
<dbReference type="InterPro" id="IPR000453">
    <property type="entry name" value="Chorismate_synth"/>
</dbReference>
<dbReference type="GO" id="GO:0004107">
    <property type="term" value="F:chorismate synthase activity"/>
    <property type="evidence" value="ECO:0007669"/>
    <property type="project" value="UniProtKB-EC"/>
</dbReference>
<evidence type="ECO:0000256" key="7">
    <source>
        <dbReference type="ARBA" id="ARBA00022827"/>
    </source>
</evidence>
<comment type="similarity">
    <text evidence="2 11">Belongs to the chorismate synthase family.</text>
</comment>
<dbReference type="PIRSF" id="PIRSF001456">
    <property type="entry name" value="Chorismate_synth"/>
    <property type="match status" value="1"/>
</dbReference>
<evidence type="ECO:0000256" key="10">
    <source>
        <dbReference type="ARBA" id="ARBA00023239"/>
    </source>
</evidence>
<keyword evidence="10 11" id="KW-0456">Lyase</keyword>
<organism evidence="12 13">
    <name type="scientific">Caldicellulosiruptor morganii</name>
    <dbReference type="NCBI Taxonomy" id="1387555"/>
    <lineage>
        <taxon>Bacteria</taxon>
        <taxon>Bacillati</taxon>
        <taxon>Bacillota</taxon>
        <taxon>Bacillota incertae sedis</taxon>
        <taxon>Caldicellulosiruptorales</taxon>
        <taxon>Caldicellulosiruptoraceae</taxon>
        <taxon>Caldicellulosiruptor</taxon>
    </lineage>
</organism>
<dbReference type="CDD" id="cd07304">
    <property type="entry name" value="Chorismate_synthase"/>
    <property type="match status" value="1"/>
</dbReference>
<dbReference type="InterPro" id="IPR035904">
    <property type="entry name" value="Chorismate_synth_AroC_sf"/>
</dbReference>
<dbReference type="Pfam" id="PF01264">
    <property type="entry name" value="Chorismate_synt"/>
    <property type="match status" value="1"/>
</dbReference>
<keyword evidence="4 11" id="KW-0028">Amino-acid biosynthesis</keyword>
<dbReference type="HAMAP" id="MF_00300">
    <property type="entry name" value="Chorismate_synth"/>
    <property type="match status" value="1"/>
</dbReference>
<accession>A0ABY7BLX1</accession>
<keyword evidence="8 11" id="KW-0521">NADP</keyword>
<dbReference type="RefSeq" id="WP_045169589.1">
    <property type="nucleotide sequence ID" value="NZ_CP113865.1"/>
</dbReference>
<dbReference type="PANTHER" id="PTHR21085">
    <property type="entry name" value="CHORISMATE SYNTHASE"/>
    <property type="match status" value="1"/>
</dbReference>
<gene>
    <name evidence="11 12" type="primary">aroC</name>
    <name evidence="12" type="ORF">OTK00_001349</name>
</gene>
<dbReference type="NCBIfam" id="TIGR00033">
    <property type="entry name" value="aroC"/>
    <property type="match status" value="1"/>
</dbReference>
<feature type="binding site" evidence="11">
    <location>
        <begin position="127"/>
        <end position="129"/>
    </location>
    <ligand>
        <name>FMN</name>
        <dbReference type="ChEBI" id="CHEBI:58210"/>
    </ligand>
</feature>
<evidence type="ECO:0000256" key="9">
    <source>
        <dbReference type="ARBA" id="ARBA00023141"/>
    </source>
</evidence>
<sequence>MRFLDAGETHGKCLIGILEGFPANVKINIENINRLLELRQRGYGRGKRMEIEKDRAIILSGVRNSYTTGAPITIMIENKDYVNWQQYMDPISCDTEVKKVTIPRPGHADLPGCLKYGFDDARPVLERASARETAMRVAIGALCEELLRVFEIKLYNHVIEIGGVRIRKEYSFDDIGLFEKAQDSELFCIDREVENDMKKVIETAKKAGDSVGGVAEVICKNVPFGLGSHVHWDRKLDGLIAQAVMSIQSVKGVEIGMGFEAARRFGSEVHDEIFFDEQKGFYRKTNNAGGIEGGISNGMDIVIRAAFKPIPTLYKPLRSVDLQDLKEKEAAVERSDTCAVPAGSVVMRAAVAYVLANSLIERLSGDSLDVMVDNYKRLYKE</sequence>
<comment type="pathway">
    <text evidence="1 11">Metabolic intermediate biosynthesis; chorismate biosynthesis; chorismate from D-erythrose 4-phosphate and phosphoenolpyruvate: step 7/7.</text>
</comment>
<evidence type="ECO:0000256" key="4">
    <source>
        <dbReference type="ARBA" id="ARBA00022605"/>
    </source>
</evidence>
<comment type="catalytic activity">
    <reaction evidence="11">
        <text>5-O-(1-carboxyvinyl)-3-phosphoshikimate = chorismate + phosphate</text>
        <dbReference type="Rhea" id="RHEA:21020"/>
        <dbReference type="ChEBI" id="CHEBI:29748"/>
        <dbReference type="ChEBI" id="CHEBI:43474"/>
        <dbReference type="ChEBI" id="CHEBI:57701"/>
        <dbReference type="EC" id="4.2.3.5"/>
    </reaction>
</comment>
<dbReference type="EMBL" id="CP113865">
    <property type="protein sequence ID" value="WAM32897.1"/>
    <property type="molecule type" value="Genomic_DNA"/>
</dbReference>
<dbReference type="EC" id="4.2.3.5" evidence="3 11"/>
<comment type="subunit">
    <text evidence="11">Homotetramer.</text>
</comment>
<keyword evidence="13" id="KW-1185">Reference proteome</keyword>
<proteinExistence type="inferred from homology"/>
<name>A0ABY7BLX1_9FIRM</name>